<keyword evidence="2 3" id="KW-0732">Signal</keyword>
<dbReference type="Proteomes" id="UP001443914">
    <property type="component" value="Unassembled WGS sequence"/>
</dbReference>
<feature type="domain" description="Wall-associated receptor kinase galacturonan-binding" evidence="4">
    <location>
        <begin position="29"/>
        <end position="67"/>
    </location>
</feature>
<evidence type="ECO:0000313" key="6">
    <source>
        <dbReference type="Proteomes" id="UP001443914"/>
    </source>
</evidence>
<evidence type="ECO:0000256" key="2">
    <source>
        <dbReference type="ARBA" id="ARBA00022729"/>
    </source>
</evidence>
<proteinExistence type="predicted"/>
<dbReference type="AlphaFoldDB" id="A0AAW1KCF8"/>
<evidence type="ECO:0000259" key="4">
    <source>
        <dbReference type="Pfam" id="PF13947"/>
    </source>
</evidence>
<dbReference type="Pfam" id="PF13947">
    <property type="entry name" value="GUB_WAK_bind"/>
    <property type="match status" value="1"/>
</dbReference>
<keyword evidence="6" id="KW-1185">Reference proteome</keyword>
<dbReference type="GO" id="GO:0030247">
    <property type="term" value="F:polysaccharide binding"/>
    <property type="evidence" value="ECO:0007669"/>
    <property type="project" value="InterPro"/>
</dbReference>
<protein>
    <recommendedName>
        <fullName evidence="4">Wall-associated receptor kinase galacturonan-binding domain-containing protein</fullName>
    </recommendedName>
</protein>
<dbReference type="InterPro" id="IPR025287">
    <property type="entry name" value="WAK_GUB"/>
</dbReference>
<reference evidence="5" key="1">
    <citation type="submission" date="2024-03" db="EMBL/GenBank/DDBJ databases">
        <title>WGS assembly of Saponaria officinalis var. Norfolk2.</title>
        <authorList>
            <person name="Jenkins J."/>
            <person name="Shu S."/>
            <person name="Grimwood J."/>
            <person name="Barry K."/>
            <person name="Goodstein D."/>
            <person name="Schmutz J."/>
            <person name="Leebens-Mack J."/>
            <person name="Osbourn A."/>
        </authorList>
    </citation>
    <scope>NUCLEOTIDE SEQUENCE [LARGE SCALE GENOMIC DNA]</scope>
    <source>
        <strain evidence="5">JIC</strain>
    </source>
</reference>
<evidence type="ECO:0000256" key="1">
    <source>
        <dbReference type="ARBA" id="ARBA00004167"/>
    </source>
</evidence>
<feature type="chain" id="PRO_5043598216" description="Wall-associated receptor kinase galacturonan-binding domain-containing protein" evidence="3">
    <location>
        <begin position="21"/>
        <end position="168"/>
    </location>
</feature>
<organism evidence="5 6">
    <name type="scientific">Saponaria officinalis</name>
    <name type="common">Common soapwort</name>
    <name type="synonym">Lychnis saponaria</name>
    <dbReference type="NCBI Taxonomy" id="3572"/>
    <lineage>
        <taxon>Eukaryota</taxon>
        <taxon>Viridiplantae</taxon>
        <taxon>Streptophyta</taxon>
        <taxon>Embryophyta</taxon>
        <taxon>Tracheophyta</taxon>
        <taxon>Spermatophyta</taxon>
        <taxon>Magnoliopsida</taxon>
        <taxon>eudicotyledons</taxon>
        <taxon>Gunneridae</taxon>
        <taxon>Pentapetalae</taxon>
        <taxon>Caryophyllales</taxon>
        <taxon>Caryophyllaceae</taxon>
        <taxon>Caryophylleae</taxon>
        <taxon>Saponaria</taxon>
    </lineage>
</organism>
<dbReference type="EMBL" id="JBDFQZ010000006">
    <property type="protein sequence ID" value="KAK9715438.1"/>
    <property type="molecule type" value="Genomic_DNA"/>
</dbReference>
<evidence type="ECO:0000313" key="5">
    <source>
        <dbReference type="EMBL" id="KAK9715438.1"/>
    </source>
</evidence>
<feature type="signal peptide" evidence="3">
    <location>
        <begin position="1"/>
        <end position="20"/>
    </location>
</feature>
<name>A0AAW1KCF8_SAPOF</name>
<gene>
    <name evidence="5" type="ORF">RND81_06G165200</name>
</gene>
<comment type="subcellular location">
    <subcellularLocation>
        <location evidence="1">Membrane</location>
        <topology evidence="1">Single-pass membrane protein</topology>
    </subcellularLocation>
</comment>
<sequence>MGYYHVIVVVVSLLAYVTETAPQIAKPGCRSTCENVSIPYPFGIGPKCYHNPLFDVECTDDNKFKLKGLNVSANLQGIPDYIHPVGRQINWVSQRTLVMEFDCQGYCADINNPTWTEPVYSTDLRQSPFLYSSNQNVMLVTGCGGDVVLKKKSKRGVSRVRTSVQKYV</sequence>
<accession>A0AAW1KCF8</accession>
<comment type="caution">
    <text evidence="5">The sequence shown here is derived from an EMBL/GenBank/DDBJ whole genome shotgun (WGS) entry which is preliminary data.</text>
</comment>
<dbReference type="GO" id="GO:0016020">
    <property type="term" value="C:membrane"/>
    <property type="evidence" value="ECO:0007669"/>
    <property type="project" value="UniProtKB-SubCell"/>
</dbReference>
<dbReference type="PANTHER" id="PTHR33491">
    <property type="entry name" value="OSJNBA0016N04.9 PROTEIN"/>
    <property type="match status" value="1"/>
</dbReference>
<evidence type="ECO:0000256" key="3">
    <source>
        <dbReference type="SAM" id="SignalP"/>
    </source>
</evidence>